<comment type="caution">
    <text evidence="3">The sequence shown here is derived from an EMBL/GenBank/DDBJ whole genome shotgun (WGS) entry which is preliminary data.</text>
</comment>
<dbReference type="PANTHER" id="PTHR43685:SF2">
    <property type="entry name" value="GLYCOSYLTRANSFERASE 2-LIKE DOMAIN-CONTAINING PROTEIN"/>
    <property type="match status" value="1"/>
</dbReference>
<evidence type="ECO:0000256" key="1">
    <source>
        <dbReference type="SAM" id="MobiDB-lite"/>
    </source>
</evidence>
<dbReference type="RefSeq" id="WP_161111299.1">
    <property type="nucleotide sequence ID" value="NZ_WWHY01000001.1"/>
</dbReference>
<dbReference type="Gene3D" id="3.90.550.10">
    <property type="entry name" value="Spore Coat Polysaccharide Biosynthesis Protein SpsA, Chain A"/>
    <property type="match status" value="1"/>
</dbReference>
<feature type="domain" description="Glycosyltransferase 2-like" evidence="2">
    <location>
        <begin position="38"/>
        <end position="158"/>
    </location>
</feature>
<evidence type="ECO:0000313" key="4">
    <source>
        <dbReference type="Proteomes" id="UP000467124"/>
    </source>
</evidence>
<feature type="compositionally biased region" description="Acidic residues" evidence="1">
    <location>
        <begin position="461"/>
        <end position="474"/>
    </location>
</feature>
<dbReference type="InterPro" id="IPR029044">
    <property type="entry name" value="Nucleotide-diphossugar_trans"/>
</dbReference>
<dbReference type="InterPro" id="IPR001173">
    <property type="entry name" value="Glyco_trans_2-like"/>
</dbReference>
<protein>
    <submittedName>
        <fullName evidence="3">Glycosyltransferase</fullName>
    </submittedName>
</protein>
<dbReference type="Proteomes" id="UP000467124">
    <property type="component" value="Unassembled WGS sequence"/>
</dbReference>
<dbReference type="GO" id="GO:0016740">
    <property type="term" value="F:transferase activity"/>
    <property type="evidence" value="ECO:0007669"/>
    <property type="project" value="UniProtKB-KW"/>
</dbReference>
<dbReference type="InterPro" id="IPR050834">
    <property type="entry name" value="Glycosyltransf_2"/>
</dbReference>
<dbReference type="SUPFAM" id="SSF53448">
    <property type="entry name" value="Nucleotide-diphospho-sugar transferases"/>
    <property type="match status" value="1"/>
</dbReference>
<evidence type="ECO:0000259" key="2">
    <source>
        <dbReference type="Pfam" id="PF00535"/>
    </source>
</evidence>
<evidence type="ECO:0000313" key="3">
    <source>
        <dbReference type="EMBL" id="MYR33769.1"/>
    </source>
</evidence>
<accession>A0A7K2IUW5</accession>
<keyword evidence="3" id="KW-0808">Transferase</keyword>
<name>A0A7K2IUW5_9ACTN</name>
<dbReference type="PANTHER" id="PTHR43685">
    <property type="entry name" value="GLYCOSYLTRANSFERASE"/>
    <property type="match status" value="1"/>
</dbReference>
<gene>
    <name evidence="3" type="ORF">GTW20_16255</name>
</gene>
<dbReference type="AlphaFoldDB" id="A0A7K2IUW5"/>
<dbReference type="EMBL" id="WWHY01000001">
    <property type="protein sequence ID" value="MYR33769.1"/>
    <property type="molecule type" value="Genomic_DNA"/>
</dbReference>
<proteinExistence type="predicted"/>
<organism evidence="3 4">
    <name type="scientific">Nocardiopsis alba</name>
    <dbReference type="NCBI Taxonomy" id="53437"/>
    <lineage>
        <taxon>Bacteria</taxon>
        <taxon>Bacillati</taxon>
        <taxon>Actinomycetota</taxon>
        <taxon>Actinomycetes</taxon>
        <taxon>Streptosporangiales</taxon>
        <taxon>Nocardiopsidaceae</taxon>
        <taxon>Nocardiopsis</taxon>
    </lineage>
</organism>
<dbReference type="CDD" id="cd00761">
    <property type="entry name" value="Glyco_tranf_GTA_type"/>
    <property type="match status" value="1"/>
</dbReference>
<reference evidence="3 4" key="1">
    <citation type="journal article" date="2019" name="Nat. Commun.">
        <title>The antimicrobial potential of Streptomyces from insect microbiomes.</title>
        <authorList>
            <person name="Chevrette M.G."/>
            <person name="Carlson C.M."/>
            <person name="Ortega H.E."/>
            <person name="Thomas C."/>
            <person name="Ananiev G.E."/>
            <person name="Barns K.J."/>
            <person name="Book A.J."/>
            <person name="Cagnazzo J."/>
            <person name="Carlos C."/>
            <person name="Flanigan W."/>
            <person name="Grubbs K.J."/>
            <person name="Horn H.A."/>
            <person name="Hoffmann F.M."/>
            <person name="Klassen J.L."/>
            <person name="Knack J.J."/>
            <person name="Lewin G.R."/>
            <person name="McDonald B.R."/>
            <person name="Muller L."/>
            <person name="Melo W.G.P."/>
            <person name="Pinto-Tomas A.A."/>
            <person name="Schmitz A."/>
            <person name="Wendt-Pienkowski E."/>
            <person name="Wildman S."/>
            <person name="Zhao M."/>
            <person name="Zhang F."/>
            <person name="Bugni T.S."/>
            <person name="Andes D.R."/>
            <person name="Pupo M.T."/>
            <person name="Currie C.R."/>
        </authorList>
    </citation>
    <scope>NUCLEOTIDE SEQUENCE [LARGE SCALE GENOMIC DNA]</scope>
    <source>
        <strain evidence="3 4">SID5840</strain>
    </source>
</reference>
<sequence>MTVDVGAWTVPRPLLRLNDHGALEPPPSGEWTPRLDVSVVIPAHGGQERLDLTLASLTAQTYPSSLTQVVVVDDGSDPPLRLPDLRPENTVLVPSGPGGWGPGHAVRSGIAVADGTVLLRLDADMVAFRDHVESQMRWHHLADYVVVIGGLRFVEHGPGGPGPEEVAAAVREGTAQGLFGDGEEMEWLVESYRRTGRLRRAGHTAYRNFIGATNSMGRDLYRRSGGSDPELVLGEDTHLAYRLARQGAVFLPDPDSGSLHLGLPQMQRRREEGFRYRAPFVGNRLPLTADRERITGRSWQVPMVDVVMEIGDVPSALVADTVDRLLGGTTTDLRITLVADRPWEGRGDGLPALRAYLESDPRTRFRTSPPEPDLDVPFVLWTRPGFAFAPDAVGEMLRQARLTKAGLVRAAMPRGGPEGPRLERLSSFARARHLAEGDVDVDRLVDEVAGVRWMDGTSLLDPEEDVEEPEEREGAEEWRTRLEETEREAASWRSCADRWKRRHRWLTGTGTGRRVLRALG</sequence>
<dbReference type="Pfam" id="PF00535">
    <property type="entry name" value="Glycos_transf_2"/>
    <property type="match status" value="1"/>
</dbReference>
<feature type="region of interest" description="Disordered" evidence="1">
    <location>
        <begin position="459"/>
        <end position="483"/>
    </location>
</feature>